<evidence type="ECO:0000256" key="7">
    <source>
        <dbReference type="ARBA" id="ARBA00023098"/>
    </source>
</evidence>
<dbReference type="RefSeq" id="XP_024936681.1">
    <property type="nucleotide sequence ID" value="XM_025080913.1"/>
</dbReference>
<evidence type="ECO:0000256" key="3">
    <source>
        <dbReference type="ARBA" id="ARBA00022516"/>
    </source>
</evidence>
<dbReference type="GO" id="GO:0080019">
    <property type="term" value="F:alcohol-forming very long-chain fatty acyl-CoA reductase activity"/>
    <property type="evidence" value="ECO:0007669"/>
    <property type="project" value="InterPro"/>
</dbReference>
<dbReference type="InterPro" id="IPR033640">
    <property type="entry name" value="FAR_C"/>
</dbReference>
<evidence type="ECO:0000256" key="9">
    <source>
        <dbReference type="ARBA" id="ARBA00052530"/>
    </source>
</evidence>
<reference evidence="15 16" key="1">
    <citation type="submission" date="2025-04" db="UniProtKB">
        <authorList>
            <consortium name="RefSeq"/>
        </authorList>
    </citation>
    <scope>IDENTIFICATION</scope>
</reference>
<comment type="function">
    <text evidence="10">Catalyzes the reduction of fatty acyl-CoA to fatty alcohols.</text>
</comment>
<dbReference type="RefSeq" id="XP_024936682.1">
    <property type="nucleotide sequence ID" value="XM_025080914.1"/>
</dbReference>
<dbReference type="AlphaFoldDB" id="A0AAJ7BJ77"/>
<dbReference type="RefSeq" id="XP_015586825.1">
    <property type="nucleotide sequence ID" value="XM_015731339.2"/>
</dbReference>
<keyword evidence="6" id="KW-1133">Transmembrane helix</keyword>
<dbReference type="KEGG" id="ccin:107263779"/>
<dbReference type="FunFam" id="3.40.50.720:FF:000143">
    <property type="entry name" value="Fatty acyl-CoA reductase"/>
    <property type="match status" value="1"/>
</dbReference>
<dbReference type="InterPro" id="IPR036291">
    <property type="entry name" value="NAD(P)-bd_dom_sf"/>
</dbReference>
<name>A0AAJ7BJ77_CEPCN</name>
<evidence type="ECO:0000313" key="17">
    <source>
        <dbReference type="RefSeq" id="XP_015586828.1"/>
    </source>
</evidence>
<dbReference type="RefSeq" id="XP_024936680.1">
    <property type="nucleotide sequence ID" value="XM_025080912.1"/>
</dbReference>
<dbReference type="CDD" id="cd05236">
    <property type="entry name" value="FAR-N_SDR_e"/>
    <property type="match status" value="1"/>
</dbReference>
<dbReference type="PANTHER" id="PTHR11011">
    <property type="entry name" value="MALE STERILITY PROTEIN 2-RELATED"/>
    <property type="match status" value="1"/>
</dbReference>
<evidence type="ECO:0000256" key="2">
    <source>
        <dbReference type="ARBA" id="ARBA00005928"/>
    </source>
</evidence>
<evidence type="ECO:0000256" key="11">
    <source>
        <dbReference type="SAM" id="MobiDB-lite"/>
    </source>
</evidence>
<dbReference type="InterPro" id="IPR026055">
    <property type="entry name" value="FAR"/>
</dbReference>
<evidence type="ECO:0000259" key="12">
    <source>
        <dbReference type="Pfam" id="PF03015"/>
    </source>
</evidence>
<dbReference type="Gene3D" id="3.40.50.720">
    <property type="entry name" value="NAD(P)-binding Rossmann-like Domain"/>
    <property type="match status" value="1"/>
</dbReference>
<comment type="similarity">
    <text evidence="2 10">Belongs to the fatty acyl-CoA reductase family.</text>
</comment>
<dbReference type="GO" id="GO:0102965">
    <property type="term" value="F:alcohol-forming long-chain fatty acyl-CoA reductase activity"/>
    <property type="evidence" value="ECO:0007669"/>
    <property type="project" value="UniProtKB-EC"/>
</dbReference>
<evidence type="ECO:0000313" key="16">
    <source>
        <dbReference type="RefSeq" id="XP_015586825.1"/>
    </source>
</evidence>
<proteinExistence type="inferred from homology"/>
<feature type="domain" description="Fatty acyl-CoA reductase C-terminal" evidence="12">
    <location>
        <begin position="376"/>
        <end position="469"/>
    </location>
</feature>
<evidence type="ECO:0000259" key="13">
    <source>
        <dbReference type="Pfam" id="PF07993"/>
    </source>
</evidence>
<evidence type="ECO:0000256" key="4">
    <source>
        <dbReference type="ARBA" id="ARBA00022692"/>
    </source>
</evidence>
<dbReference type="GO" id="GO:0035336">
    <property type="term" value="P:long-chain fatty-acyl-CoA metabolic process"/>
    <property type="evidence" value="ECO:0007669"/>
    <property type="project" value="TreeGrafter"/>
</dbReference>
<dbReference type="EC" id="1.2.1.84" evidence="10"/>
<accession>A0AAJ7BJ77</accession>
<keyword evidence="7 10" id="KW-0443">Lipid metabolism</keyword>
<evidence type="ECO:0000256" key="5">
    <source>
        <dbReference type="ARBA" id="ARBA00022857"/>
    </source>
</evidence>
<dbReference type="Pfam" id="PF03015">
    <property type="entry name" value="Sterile"/>
    <property type="match status" value="1"/>
</dbReference>
<evidence type="ECO:0000256" key="1">
    <source>
        <dbReference type="ARBA" id="ARBA00004141"/>
    </source>
</evidence>
<dbReference type="RefSeq" id="XP_015586824.1">
    <property type="nucleotide sequence ID" value="XM_015731338.2"/>
</dbReference>
<keyword evidence="14" id="KW-1185">Reference proteome</keyword>
<keyword evidence="4" id="KW-0812">Transmembrane</keyword>
<organism evidence="14 16">
    <name type="scientific">Cephus cinctus</name>
    <name type="common">Wheat stem sawfly</name>
    <dbReference type="NCBI Taxonomy" id="211228"/>
    <lineage>
        <taxon>Eukaryota</taxon>
        <taxon>Metazoa</taxon>
        <taxon>Ecdysozoa</taxon>
        <taxon>Arthropoda</taxon>
        <taxon>Hexapoda</taxon>
        <taxon>Insecta</taxon>
        <taxon>Pterygota</taxon>
        <taxon>Neoptera</taxon>
        <taxon>Endopterygota</taxon>
        <taxon>Hymenoptera</taxon>
        <taxon>Cephoidea</taxon>
        <taxon>Cephidae</taxon>
        <taxon>Cephus</taxon>
    </lineage>
</organism>
<dbReference type="PANTHER" id="PTHR11011:SF107">
    <property type="entry name" value="FATTY ACYL-COA REDUCTASE"/>
    <property type="match status" value="1"/>
</dbReference>
<dbReference type="SUPFAM" id="SSF51735">
    <property type="entry name" value="NAD(P)-binding Rossmann-fold domains"/>
    <property type="match status" value="1"/>
</dbReference>
<dbReference type="GeneID" id="107263779"/>
<dbReference type="GO" id="GO:0005777">
    <property type="term" value="C:peroxisome"/>
    <property type="evidence" value="ECO:0007669"/>
    <property type="project" value="TreeGrafter"/>
</dbReference>
<gene>
    <name evidence="15 16 17 18 19 20 21" type="primary">LOC107263779</name>
</gene>
<feature type="region of interest" description="Disordered" evidence="11">
    <location>
        <begin position="1"/>
        <end position="21"/>
    </location>
</feature>
<dbReference type="Pfam" id="PF07993">
    <property type="entry name" value="NAD_binding_4"/>
    <property type="match status" value="1"/>
</dbReference>
<evidence type="ECO:0000313" key="18">
    <source>
        <dbReference type="RefSeq" id="XP_015586830.1"/>
    </source>
</evidence>
<evidence type="ECO:0000313" key="20">
    <source>
        <dbReference type="RefSeq" id="XP_024936681.1"/>
    </source>
</evidence>
<dbReference type="CDD" id="cd09071">
    <property type="entry name" value="FAR_C"/>
    <property type="match status" value="1"/>
</dbReference>
<keyword evidence="3 10" id="KW-0444">Lipid biosynthesis</keyword>
<dbReference type="GO" id="GO:0016020">
    <property type="term" value="C:membrane"/>
    <property type="evidence" value="ECO:0007669"/>
    <property type="project" value="UniProtKB-SubCell"/>
</dbReference>
<keyword evidence="10" id="KW-0560">Oxidoreductase</keyword>
<protein>
    <recommendedName>
        <fullName evidence="10">Fatty acyl-CoA reductase</fullName>
        <ecNumber evidence="10">1.2.1.84</ecNumber>
    </recommendedName>
</protein>
<dbReference type="RefSeq" id="XP_015586830.1">
    <property type="nucleotide sequence ID" value="XM_015731344.2"/>
</dbReference>
<evidence type="ECO:0000313" key="21">
    <source>
        <dbReference type="RefSeq" id="XP_024936682.1"/>
    </source>
</evidence>
<evidence type="ECO:0000256" key="10">
    <source>
        <dbReference type="RuleBase" id="RU363097"/>
    </source>
</evidence>
<comment type="subcellular location">
    <subcellularLocation>
        <location evidence="1">Membrane</location>
        <topology evidence="1">Multi-pass membrane protein</topology>
    </subcellularLocation>
</comment>
<dbReference type="RefSeq" id="XP_015586828.1">
    <property type="nucleotide sequence ID" value="XM_015731342.2"/>
</dbReference>
<comment type="catalytic activity">
    <reaction evidence="9 10">
        <text>a long-chain fatty acyl-CoA + 2 NADPH + 2 H(+) = a long-chain primary fatty alcohol + 2 NADP(+) + CoA</text>
        <dbReference type="Rhea" id="RHEA:52716"/>
        <dbReference type="ChEBI" id="CHEBI:15378"/>
        <dbReference type="ChEBI" id="CHEBI:57287"/>
        <dbReference type="ChEBI" id="CHEBI:57783"/>
        <dbReference type="ChEBI" id="CHEBI:58349"/>
        <dbReference type="ChEBI" id="CHEBI:77396"/>
        <dbReference type="ChEBI" id="CHEBI:83139"/>
        <dbReference type="EC" id="1.2.1.84"/>
    </reaction>
</comment>
<evidence type="ECO:0000256" key="8">
    <source>
        <dbReference type="ARBA" id="ARBA00023136"/>
    </source>
</evidence>
<sequence length="508" mass="57498">MGTTNAQTDPEHGPDEANPGGSSIEAFFAESVILITGATGFLGKALLEKLLRSCPRLATIFVLIRPKKGQTIEQRHKELIDNPVFDRIRWEFPGALNKVLPVKGDVSQAELGLSAEDRMMLCQRVNIVFHSAATVRFDEPLKVAVNLNTRGTAYMVELCKSMRNLISFIHISTAYSNADQKEIKEKIYNTKTKPQTIIDMCDNLDDETTAILEKRLIGKHPNTYTLTKGLAEQIIFTRGSELPVAIVRPSIVCAAYQEPFPGWVDNVCGITGIMMEIGRGTIRSIVCNKDLVVDVVPVDYVVDTLICASWHNTVRKTNVLKVYNCTSGPFNPIKWEEFGSLTKKHAIDSPSKYVMWYPGFTFRKNKFIHKIAVAILHFLPAFVVDLVLRFQGGEPIMMKITKRFERAAKTGEFFAINEWRFHGENMKELAKFVKEANDANHFNVNITSLDWDSYVHQYMLGIRKYILKDNPDTLTNARNRLCKLYWADKITQVLSLFVLVKMIGRIGR</sequence>
<dbReference type="InterPro" id="IPR013120">
    <property type="entry name" value="FAR_NAD-bd"/>
</dbReference>
<keyword evidence="5 10" id="KW-0521">NADP</keyword>
<keyword evidence="8" id="KW-0472">Membrane</keyword>
<evidence type="ECO:0000313" key="15">
    <source>
        <dbReference type="RefSeq" id="XP_015586824.1"/>
    </source>
</evidence>
<evidence type="ECO:0000313" key="19">
    <source>
        <dbReference type="RefSeq" id="XP_024936680.1"/>
    </source>
</evidence>
<evidence type="ECO:0000256" key="6">
    <source>
        <dbReference type="ARBA" id="ARBA00022989"/>
    </source>
</evidence>
<feature type="domain" description="Thioester reductase (TE)" evidence="13">
    <location>
        <begin position="35"/>
        <end position="304"/>
    </location>
</feature>
<dbReference type="Proteomes" id="UP000694920">
    <property type="component" value="Unplaced"/>
</dbReference>
<evidence type="ECO:0000313" key="14">
    <source>
        <dbReference type="Proteomes" id="UP000694920"/>
    </source>
</evidence>